<dbReference type="OrthoDB" id="28320at10239"/>
<accession>A0A1X9SK85</accession>
<evidence type="ECO:0000313" key="2">
    <source>
        <dbReference type="EMBL" id="ARQ96636.1"/>
    </source>
</evidence>
<dbReference type="Gene3D" id="1.10.1220.10">
    <property type="entry name" value="Met repressor-like"/>
    <property type="match status" value="1"/>
</dbReference>
<evidence type="ECO:0000259" key="1">
    <source>
        <dbReference type="Pfam" id="PF01402"/>
    </source>
</evidence>
<dbReference type="CDD" id="cd22231">
    <property type="entry name" value="RHH_NikR_HicB-like"/>
    <property type="match status" value="1"/>
</dbReference>
<dbReference type="InterPro" id="IPR013321">
    <property type="entry name" value="Arc_rbn_hlx_hlx"/>
</dbReference>
<keyword evidence="3" id="KW-1185">Reference proteome</keyword>
<dbReference type="InterPro" id="IPR010985">
    <property type="entry name" value="Ribbon_hlx_hlx"/>
</dbReference>
<dbReference type="Pfam" id="PF01402">
    <property type="entry name" value="RHH_1"/>
    <property type="match status" value="1"/>
</dbReference>
<reference evidence="2 3" key="1">
    <citation type="journal article" date="2017" name="Viruses">
        <title>Differentiation and structure in Sulfolobus islandicus rod-shaped virus populations.</title>
        <authorList>
            <person name="Bautista M.A."/>
            <person name="Black J.A."/>
            <person name="Youngblut N.D."/>
            <person name="Whitaker R.J."/>
        </authorList>
    </citation>
    <scope>NUCLEOTIDE SEQUENCE [LARGE SCALE GENOMIC DNA]</scope>
</reference>
<organism evidence="2 3">
    <name type="scientific">Sulfolobus islandicus rod-shaped virus 5</name>
    <dbReference type="NCBI Taxonomy" id="1983548"/>
    <lineage>
        <taxon>Viruses</taxon>
        <taxon>Adnaviria</taxon>
        <taxon>Zilligvirae</taxon>
        <taxon>Taleaviricota</taxon>
        <taxon>Tokiviricetes</taxon>
        <taxon>Ligamenvirales</taxon>
        <taxon>Rudiviridae</taxon>
        <taxon>Usarudivirus</taxon>
        <taxon>Usarudivirus nymphense</taxon>
        <taxon>Usarudivirus SIRV5</taxon>
    </lineage>
</organism>
<dbReference type="SUPFAM" id="SSF47598">
    <property type="entry name" value="Ribbon-helix-helix"/>
    <property type="match status" value="1"/>
</dbReference>
<dbReference type="GO" id="GO:0006355">
    <property type="term" value="P:regulation of DNA-templated transcription"/>
    <property type="evidence" value="ECO:0007669"/>
    <property type="project" value="InterPro"/>
</dbReference>
<dbReference type="RefSeq" id="YP_009362624.1">
    <property type="nucleotide sequence ID" value="NC_034621.1"/>
</dbReference>
<dbReference type="KEGG" id="vg:32877862"/>
<proteinExistence type="predicted"/>
<sequence>MRVITVKLEEDLLKELDNYAINNKLSRSDVVRMAITEFLRTNVRMTKAMYNS</sequence>
<evidence type="ECO:0000313" key="3">
    <source>
        <dbReference type="Proteomes" id="UP000203002"/>
    </source>
</evidence>
<dbReference type="InterPro" id="IPR002145">
    <property type="entry name" value="CopG"/>
</dbReference>
<name>A0A1X9SK85_9VIRU</name>
<dbReference type="EMBL" id="KY744233">
    <property type="protein sequence ID" value="ARQ96636.1"/>
    <property type="molecule type" value="Genomic_DNA"/>
</dbReference>
<dbReference type="GeneID" id="32877862"/>
<protein>
    <recommendedName>
        <fullName evidence="1">Ribbon-helix-helix protein CopG domain-containing protein</fullName>
    </recommendedName>
</protein>
<dbReference type="Proteomes" id="UP000203002">
    <property type="component" value="Segment"/>
</dbReference>
<feature type="domain" description="Ribbon-helix-helix protein CopG" evidence="1">
    <location>
        <begin position="3"/>
        <end position="40"/>
    </location>
</feature>